<evidence type="ECO:0000256" key="1">
    <source>
        <dbReference type="SAM" id="Phobius"/>
    </source>
</evidence>
<keyword evidence="1" id="KW-1133">Transmembrane helix</keyword>
<dbReference type="AlphaFoldDB" id="A0A0V1F2W8"/>
<gene>
    <name evidence="2" type="ORF">T11_11577</name>
</gene>
<comment type="caution">
    <text evidence="2">The sequence shown here is derived from an EMBL/GenBank/DDBJ whole genome shotgun (WGS) entry which is preliminary data.</text>
</comment>
<keyword evidence="1" id="KW-0812">Transmembrane</keyword>
<accession>A0A0V1F2W8</accession>
<evidence type="ECO:0000313" key="3">
    <source>
        <dbReference type="Proteomes" id="UP000055024"/>
    </source>
</evidence>
<reference evidence="2 3" key="1">
    <citation type="submission" date="2015-01" db="EMBL/GenBank/DDBJ databases">
        <title>Evolution of Trichinella species and genotypes.</title>
        <authorList>
            <person name="Korhonen P.K."/>
            <person name="Edoardo P."/>
            <person name="Giuseppe L.R."/>
            <person name="Gasser R.B."/>
        </authorList>
    </citation>
    <scope>NUCLEOTIDE SEQUENCE [LARGE SCALE GENOMIC DNA]</scope>
    <source>
        <strain evidence="2">ISS1029</strain>
    </source>
</reference>
<protein>
    <submittedName>
        <fullName evidence="2">Uncharacterized protein</fullName>
    </submittedName>
</protein>
<keyword evidence="1" id="KW-0472">Membrane</keyword>
<organism evidence="2 3">
    <name type="scientific">Trichinella zimbabwensis</name>
    <dbReference type="NCBI Taxonomy" id="268475"/>
    <lineage>
        <taxon>Eukaryota</taxon>
        <taxon>Metazoa</taxon>
        <taxon>Ecdysozoa</taxon>
        <taxon>Nematoda</taxon>
        <taxon>Enoplea</taxon>
        <taxon>Dorylaimia</taxon>
        <taxon>Trichinellida</taxon>
        <taxon>Trichinellidae</taxon>
        <taxon>Trichinella</taxon>
    </lineage>
</organism>
<proteinExistence type="predicted"/>
<sequence>MFLISWRYGSFENCLIISNGALVCLTYVASGSIVKRSLSSFKAFSNYGSPFSIV</sequence>
<feature type="transmembrane region" description="Helical" evidence="1">
    <location>
        <begin position="15"/>
        <end position="34"/>
    </location>
</feature>
<evidence type="ECO:0000313" key="2">
    <source>
        <dbReference type="EMBL" id="KRY80347.1"/>
    </source>
</evidence>
<dbReference type="Proteomes" id="UP000055024">
    <property type="component" value="Unassembled WGS sequence"/>
</dbReference>
<keyword evidence="3" id="KW-1185">Reference proteome</keyword>
<dbReference type="OrthoDB" id="5920514at2759"/>
<dbReference type="EMBL" id="JYDP01006852">
    <property type="protein sequence ID" value="KRY80347.1"/>
    <property type="molecule type" value="Genomic_DNA"/>
</dbReference>
<name>A0A0V1F2W8_9BILA</name>